<accession>A0A0A8Y011</accession>
<sequence length="25" mass="2979">MGQFELQTAINNRYHPRSINNKFEA</sequence>
<name>A0A0A8Y011_ARUDO</name>
<dbReference type="AlphaFoldDB" id="A0A0A8Y011"/>
<protein>
    <submittedName>
        <fullName evidence="1">Uncharacterized protein</fullName>
    </submittedName>
</protein>
<reference evidence="1" key="1">
    <citation type="submission" date="2014-09" db="EMBL/GenBank/DDBJ databases">
        <authorList>
            <person name="Magalhaes I.L.F."/>
            <person name="Oliveira U."/>
            <person name="Santos F.R."/>
            <person name="Vidigal T.H.D.A."/>
            <person name="Brescovit A.D."/>
            <person name="Santos A.J."/>
        </authorList>
    </citation>
    <scope>NUCLEOTIDE SEQUENCE</scope>
    <source>
        <tissue evidence="1">Shoot tissue taken approximately 20 cm above the soil surface</tissue>
    </source>
</reference>
<organism evidence="1">
    <name type="scientific">Arundo donax</name>
    <name type="common">Giant reed</name>
    <name type="synonym">Donax arundinaceus</name>
    <dbReference type="NCBI Taxonomy" id="35708"/>
    <lineage>
        <taxon>Eukaryota</taxon>
        <taxon>Viridiplantae</taxon>
        <taxon>Streptophyta</taxon>
        <taxon>Embryophyta</taxon>
        <taxon>Tracheophyta</taxon>
        <taxon>Spermatophyta</taxon>
        <taxon>Magnoliopsida</taxon>
        <taxon>Liliopsida</taxon>
        <taxon>Poales</taxon>
        <taxon>Poaceae</taxon>
        <taxon>PACMAD clade</taxon>
        <taxon>Arundinoideae</taxon>
        <taxon>Arundineae</taxon>
        <taxon>Arundo</taxon>
    </lineage>
</organism>
<dbReference type="EMBL" id="GBRH01279542">
    <property type="protein sequence ID" value="JAD18353.1"/>
    <property type="molecule type" value="Transcribed_RNA"/>
</dbReference>
<reference evidence="1" key="2">
    <citation type="journal article" date="2015" name="Data Brief">
        <title>Shoot transcriptome of the giant reed, Arundo donax.</title>
        <authorList>
            <person name="Barrero R.A."/>
            <person name="Guerrero F.D."/>
            <person name="Moolhuijzen P."/>
            <person name="Goolsby J.A."/>
            <person name="Tidwell J."/>
            <person name="Bellgard S.E."/>
            <person name="Bellgard M.I."/>
        </authorList>
    </citation>
    <scope>NUCLEOTIDE SEQUENCE</scope>
    <source>
        <tissue evidence="1">Shoot tissue taken approximately 20 cm above the soil surface</tissue>
    </source>
</reference>
<evidence type="ECO:0000313" key="1">
    <source>
        <dbReference type="EMBL" id="JAD18353.1"/>
    </source>
</evidence>
<proteinExistence type="predicted"/>